<dbReference type="Gene3D" id="3.10.10.10">
    <property type="entry name" value="HIV Type 1 Reverse Transcriptase, subunit A, domain 1"/>
    <property type="match status" value="1"/>
</dbReference>
<dbReference type="PANTHER" id="PTHR24559">
    <property type="entry name" value="TRANSPOSON TY3-I GAG-POL POLYPROTEIN"/>
    <property type="match status" value="1"/>
</dbReference>
<dbReference type="Proteomes" id="UP001454036">
    <property type="component" value="Unassembled WGS sequence"/>
</dbReference>
<dbReference type="Gene3D" id="3.30.70.270">
    <property type="match status" value="1"/>
</dbReference>
<accession>A0AAV3RVM1</accession>
<dbReference type="PANTHER" id="PTHR24559:SF430">
    <property type="entry name" value="RNA-DIRECTED DNA POLYMERASE"/>
    <property type="match status" value="1"/>
</dbReference>
<evidence type="ECO:0008006" key="3">
    <source>
        <dbReference type="Google" id="ProtNLM"/>
    </source>
</evidence>
<dbReference type="InterPro" id="IPR053134">
    <property type="entry name" value="RNA-dir_DNA_polymerase"/>
</dbReference>
<evidence type="ECO:0000313" key="2">
    <source>
        <dbReference type="Proteomes" id="UP001454036"/>
    </source>
</evidence>
<keyword evidence="2" id="KW-1185">Reference proteome</keyword>
<proteinExistence type="predicted"/>
<comment type="caution">
    <text evidence="1">The sequence shown here is derived from an EMBL/GenBank/DDBJ whole genome shotgun (WGS) entry which is preliminary data.</text>
</comment>
<dbReference type="EMBL" id="BAABME010012592">
    <property type="protein sequence ID" value="GAA0185302.1"/>
    <property type="molecule type" value="Genomic_DNA"/>
</dbReference>
<dbReference type="SUPFAM" id="SSF56672">
    <property type="entry name" value="DNA/RNA polymerases"/>
    <property type="match status" value="1"/>
</dbReference>
<dbReference type="InterPro" id="IPR043128">
    <property type="entry name" value="Rev_trsase/Diguanyl_cyclase"/>
</dbReference>
<protein>
    <recommendedName>
        <fullName evidence="3">Transposon Ty3-I Gag-Pol polyprotein</fullName>
    </recommendedName>
</protein>
<dbReference type="InterPro" id="IPR043502">
    <property type="entry name" value="DNA/RNA_pol_sf"/>
</dbReference>
<gene>
    <name evidence="1" type="ORF">LIER_32590</name>
</gene>
<dbReference type="AlphaFoldDB" id="A0AAV3RVM1"/>
<name>A0AAV3RVM1_LITER</name>
<evidence type="ECO:0000313" key="1">
    <source>
        <dbReference type="EMBL" id="GAA0185302.1"/>
    </source>
</evidence>
<reference evidence="1 2" key="1">
    <citation type="submission" date="2024-01" db="EMBL/GenBank/DDBJ databases">
        <title>The complete chloroplast genome sequence of Lithospermum erythrorhizon: insights into the phylogenetic relationship among Boraginaceae species and the maternal lineages of purple gromwells.</title>
        <authorList>
            <person name="Okada T."/>
            <person name="Watanabe K."/>
        </authorList>
    </citation>
    <scope>NUCLEOTIDE SEQUENCE [LARGE SCALE GENOMIC DNA]</scope>
</reference>
<sequence length="132" mass="15359">MPGIDKAVAVHRLYGSKKKKRLFNDEKNTTIREEGHAWLKVQAIRELKFLAWVMNVVLVKKPNNQWRMCIDFTNLNKECPKDFYPLPCLGRLVDGSAGHEVFDFMDASRGYHEIRMAPEDEEKTAFIIEYGL</sequence>
<organism evidence="1 2">
    <name type="scientific">Lithospermum erythrorhizon</name>
    <name type="common">Purple gromwell</name>
    <name type="synonym">Lithospermum officinale var. erythrorhizon</name>
    <dbReference type="NCBI Taxonomy" id="34254"/>
    <lineage>
        <taxon>Eukaryota</taxon>
        <taxon>Viridiplantae</taxon>
        <taxon>Streptophyta</taxon>
        <taxon>Embryophyta</taxon>
        <taxon>Tracheophyta</taxon>
        <taxon>Spermatophyta</taxon>
        <taxon>Magnoliopsida</taxon>
        <taxon>eudicotyledons</taxon>
        <taxon>Gunneridae</taxon>
        <taxon>Pentapetalae</taxon>
        <taxon>asterids</taxon>
        <taxon>lamiids</taxon>
        <taxon>Boraginales</taxon>
        <taxon>Boraginaceae</taxon>
        <taxon>Boraginoideae</taxon>
        <taxon>Lithospermeae</taxon>
        <taxon>Lithospermum</taxon>
    </lineage>
</organism>
<dbReference type="CDD" id="cd01647">
    <property type="entry name" value="RT_LTR"/>
    <property type="match status" value="1"/>
</dbReference>